<reference evidence="2 3" key="1">
    <citation type="journal article" date="2012" name="Eukaryot. Cell">
        <title>Genome sequence of the Trichosporon asahii environmental strain CBS 8904.</title>
        <authorList>
            <person name="Yang R.Y."/>
            <person name="Li H.T."/>
            <person name="Zhu H."/>
            <person name="Zhou G.P."/>
            <person name="Wang M."/>
            <person name="Wang L."/>
        </authorList>
    </citation>
    <scope>NUCLEOTIDE SEQUENCE [LARGE SCALE GENOMIC DNA]</scope>
    <source>
        <strain evidence="2 3">CBS 8904</strain>
    </source>
</reference>
<gene>
    <name evidence="2" type="ORF">A1Q2_00588</name>
</gene>
<dbReference type="EMBL" id="AMBO01000144">
    <property type="protein sequence ID" value="EKD05122.1"/>
    <property type="molecule type" value="Genomic_DNA"/>
</dbReference>
<evidence type="ECO:0000313" key="3">
    <source>
        <dbReference type="Proteomes" id="UP000006757"/>
    </source>
</evidence>
<comment type="caution">
    <text evidence="2">The sequence shown here is derived from an EMBL/GenBank/DDBJ whole genome shotgun (WGS) entry which is preliminary data.</text>
</comment>
<evidence type="ECO:0000313" key="2">
    <source>
        <dbReference type="EMBL" id="EKD05122.1"/>
    </source>
</evidence>
<proteinExistence type="predicted"/>
<feature type="signal peptide" evidence="1">
    <location>
        <begin position="1"/>
        <end position="36"/>
    </location>
</feature>
<organism evidence="2 3">
    <name type="scientific">Trichosporon asahii var. asahii (strain CBS 8904)</name>
    <name type="common">Yeast</name>
    <dbReference type="NCBI Taxonomy" id="1220162"/>
    <lineage>
        <taxon>Eukaryota</taxon>
        <taxon>Fungi</taxon>
        <taxon>Dikarya</taxon>
        <taxon>Basidiomycota</taxon>
        <taxon>Agaricomycotina</taxon>
        <taxon>Tremellomycetes</taxon>
        <taxon>Trichosporonales</taxon>
        <taxon>Trichosporonaceae</taxon>
        <taxon>Trichosporon</taxon>
    </lineage>
</organism>
<protein>
    <submittedName>
        <fullName evidence="2">Uncharacterized protein</fullName>
    </submittedName>
</protein>
<evidence type="ECO:0000256" key="1">
    <source>
        <dbReference type="SAM" id="SignalP"/>
    </source>
</evidence>
<name>K1W000_TRIAC</name>
<dbReference type="HOGENOM" id="CLU_630358_0_0_1"/>
<keyword evidence="3" id="KW-1185">Reference proteome</keyword>
<dbReference type="InParanoid" id="K1W000"/>
<feature type="chain" id="PRO_5003854479" evidence="1">
    <location>
        <begin position="37"/>
        <end position="435"/>
    </location>
</feature>
<dbReference type="AlphaFoldDB" id="K1W000"/>
<dbReference type="Proteomes" id="UP000006757">
    <property type="component" value="Unassembled WGS sequence"/>
</dbReference>
<keyword evidence="1" id="KW-0732">Signal</keyword>
<sequence length="435" mass="47678">MTTNLAGSFASINAGRTPWLWWLSHVTLLLEGSCFGDFGKDAMVLDLLPWQLLLAGRVLFRCFVDHGTTTTTLGSSSSSTPKNIPTLHPSAPRTSLDAGGVVHQALAMAGFNVDLFRPHSVKLYQRDIALGKVHVLVQRAAFLDENVRAALTKTSKYASSGLCLSTDLGYSRVMSPVLRSGSTLLIAQQAIYIGMTASLAVRAAHHLNTSREAVNSRITAMRAVVPLGRWTMAPVFLFETHIESLSLHFVESFTNVVFGATDADSRGLNFNQVDKAVRECLLPTSIAAKAVVAFERLLEDFPEEGFIWPAGEDKEGWEALLKPALPNGLPCSPITVGHLFSGHRGYVARATNTPLVDAIASKRTRSGWYEREDGEGYRRLPASPEHLVRQDWGTMYKGSGDHPTTILKRLCELYHPRLKAELQLPDAQTSRDLDV</sequence>
<accession>K1W000</accession>